<dbReference type="InterPro" id="IPR036047">
    <property type="entry name" value="F-box-like_dom_sf"/>
</dbReference>
<evidence type="ECO:0000313" key="3">
    <source>
        <dbReference type="Proteomes" id="UP001231189"/>
    </source>
</evidence>
<dbReference type="Pfam" id="PF00646">
    <property type="entry name" value="F-box"/>
    <property type="match status" value="1"/>
</dbReference>
<dbReference type="InterPro" id="IPR055357">
    <property type="entry name" value="LRR_At1g61320_AtMIF1"/>
</dbReference>
<dbReference type="PROSITE" id="PS50181">
    <property type="entry name" value="FBOX"/>
    <property type="match status" value="1"/>
</dbReference>
<dbReference type="Proteomes" id="UP001231189">
    <property type="component" value="Unassembled WGS sequence"/>
</dbReference>
<reference evidence="2" key="1">
    <citation type="submission" date="2023-07" db="EMBL/GenBank/DDBJ databases">
        <title>A chromosome-level genome assembly of Lolium multiflorum.</title>
        <authorList>
            <person name="Chen Y."/>
            <person name="Copetti D."/>
            <person name="Kolliker R."/>
            <person name="Studer B."/>
        </authorList>
    </citation>
    <scope>NUCLEOTIDE SEQUENCE</scope>
    <source>
        <strain evidence="2">02402/16</strain>
        <tissue evidence="2">Leaf</tissue>
    </source>
</reference>
<dbReference type="CDD" id="cd22160">
    <property type="entry name" value="F-box_AtFBL13-like"/>
    <property type="match status" value="1"/>
</dbReference>
<dbReference type="Gene3D" id="3.80.10.10">
    <property type="entry name" value="Ribonuclease Inhibitor"/>
    <property type="match status" value="1"/>
</dbReference>
<dbReference type="InterPro" id="IPR053772">
    <property type="entry name" value="At1g61320/At1g61330-like"/>
</dbReference>
<dbReference type="SUPFAM" id="SSF81383">
    <property type="entry name" value="F-box domain"/>
    <property type="match status" value="1"/>
</dbReference>
<dbReference type="AlphaFoldDB" id="A0AAD8W082"/>
<name>A0AAD8W082_LOLMU</name>
<dbReference type="InterPro" id="IPR053781">
    <property type="entry name" value="F-box_AtFBL13-like"/>
</dbReference>
<organism evidence="2 3">
    <name type="scientific">Lolium multiflorum</name>
    <name type="common">Italian ryegrass</name>
    <name type="synonym">Lolium perenne subsp. multiflorum</name>
    <dbReference type="NCBI Taxonomy" id="4521"/>
    <lineage>
        <taxon>Eukaryota</taxon>
        <taxon>Viridiplantae</taxon>
        <taxon>Streptophyta</taxon>
        <taxon>Embryophyta</taxon>
        <taxon>Tracheophyta</taxon>
        <taxon>Spermatophyta</taxon>
        <taxon>Magnoliopsida</taxon>
        <taxon>Liliopsida</taxon>
        <taxon>Poales</taxon>
        <taxon>Poaceae</taxon>
        <taxon>BOP clade</taxon>
        <taxon>Pooideae</taxon>
        <taxon>Poodae</taxon>
        <taxon>Poeae</taxon>
        <taxon>Poeae Chloroplast Group 2 (Poeae type)</taxon>
        <taxon>Loliodinae</taxon>
        <taxon>Loliinae</taxon>
        <taxon>Lolium</taxon>
    </lineage>
</organism>
<dbReference type="PANTHER" id="PTHR34145">
    <property type="entry name" value="OS02G0105600 PROTEIN"/>
    <property type="match status" value="1"/>
</dbReference>
<sequence length="478" mass="54296">MGNYLTSASTPEKHVWVKPATRSTNDGGGHSIKLQDLPEDLLATILSKLPAEEVVRTSVLSSEWRWMWTACPKLHFNGVDDACRNGGNQNSQMFIDGVNAVLQKHRGKFVDNLEIKFIAENEQVYHINNWIRFAISSRTRKLAFDLASPRNGQGHRDHYRFPFELLDKESVCCLQCLQLSFVCLKPPSQFVGLPNLRKLELYLVKTTRRDLENMLCSCCKLEQLSLVRCHLNDELRVTQPLCHLQYLQVICCRITKLEFHAANLSTFVYDGSCIPFSLHHASKLENAKISFIGAILQHVAESLLDGLPNIQNLTLQLALSWLETRWMLNIPRMFSQLRHLQLMLLIPIGETDKILYLLVSLMRAVPLIEKLEVHFHGISTSWFANSGLLRQEIPPCDYAHLKSIHVTAFRAARSQVEFLLHVLENAPAVQVVTLDTAQRLTDARNPDEIDPTQSSVAFDVVRGPLLEKLPSHAKLFLV</sequence>
<evidence type="ECO:0000259" key="1">
    <source>
        <dbReference type="PROSITE" id="PS50181"/>
    </source>
</evidence>
<dbReference type="InterPro" id="IPR001810">
    <property type="entry name" value="F-box_dom"/>
</dbReference>
<dbReference type="EMBL" id="JAUUTY010000005">
    <property type="protein sequence ID" value="KAK1630585.1"/>
    <property type="molecule type" value="Genomic_DNA"/>
</dbReference>
<dbReference type="PANTHER" id="PTHR34145:SF57">
    <property type="entry name" value="F-BOX DOMAIN-CONTAINING PROTEIN"/>
    <property type="match status" value="1"/>
</dbReference>
<accession>A0AAD8W082</accession>
<proteinExistence type="predicted"/>
<feature type="domain" description="F-box" evidence="1">
    <location>
        <begin position="31"/>
        <end position="65"/>
    </location>
</feature>
<protein>
    <recommendedName>
        <fullName evidence="1">F-box domain-containing protein</fullName>
    </recommendedName>
</protein>
<dbReference type="Pfam" id="PF23622">
    <property type="entry name" value="LRR_At1g61320_AtMIF1"/>
    <property type="match status" value="1"/>
</dbReference>
<comment type="caution">
    <text evidence="2">The sequence shown here is derived from an EMBL/GenBank/DDBJ whole genome shotgun (WGS) entry which is preliminary data.</text>
</comment>
<gene>
    <name evidence="2" type="ORF">QYE76_004900</name>
</gene>
<dbReference type="InterPro" id="IPR032675">
    <property type="entry name" value="LRR_dom_sf"/>
</dbReference>
<dbReference type="Gene3D" id="1.20.1280.50">
    <property type="match status" value="1"/>
</dbReference>
<dbReference type="SUPFAM" id="SSF52047">
    <property type="entry name" value="RNI-like"/>
    <property type="match status" value="1"/>
</dbReference>
<evidence type="ECO:0000313" key="2">
    <source>
        <dbReference type="EMBL" id="KAK1630585.1"/>
    </source>
</evidence>
<keyword evidence="3" id="KW-1185">Reference proteome</keyword>